<proteinExistence type="predicted"/>
<keyword evidence="1" id="KW-0547">Nucleotide-binding</keyword>
<reference evidence="1 2" key="1">
    <citation type="submission" date="2024-06" db="EMBL/GenBank/DDBJ databases">
        <title>The Natural Products Discovery Center: Release of the First 8490 Sequenced Strains for Exploring Actinobacteria Biosynthetic Diversity.</title>
        <authorList>
            <person name="Kalkreuter E."/>
            <person name="Kautsar S.A."/>
            <person name="Yang D."/>
            <person name="Bader C.D."/>
            <person name="Teijaro C.N."/>
            <person name="Fluegel L."/>
            <person name="Davis C.M."/>
            <person name="Simpson J.R."/>
            <person name="Lauterbach L."/>
            <person name="Steele A.D."/>
            <person name="Gui C."/>
            <person name="Meng S."/>
            <person name="Li G."/>
            <person name="Viehrig K."/>
            <person name="Ye F."/>
            <person name="Su P."/>
            <person name="Kiefer A.F."/>
            <person name="Nichols A."/>
            <person name="Cepeda A.J."/>
            <person name="Yan W."/>
            <person name="Fan B."/>
            <person name="Jiang Y."/>
            <person name="Adhikari A."/>
            <person name="Zheng C.-J."/>
            <person name="Schuster L."/>
            <person name="Cowan T.M."/>
            <person name="Smanski M.J."/>
            <person name="Chevrette M.G."/>
            <person name="De Carvalho L.P.S."/>
            <person name="Shen B."/>
        </authorList>
    </citation>
    <scope>NUCLEOTIDE SEQUENCE [LARGE SCALE GENOMIC DNA]</scope>
    <source>
        <strain evidence="1 2">NPDC053791</strain>
    </source>
</reference>
<dbReference type="Gene3D" id="3.40.50.300">
    <property type="entry name" value="P-loop containing nucleotide triphosphate hydrolases"/>
    <property type="match status" value="1"/>
</dbReference>
<dbReference type="Proteomes" id="UP001552479">
    <property type="component" value="Unassembled WGS sequence"/>
</dbReference>
<evidence type="ECO:0000313" key="2">
    <source>
        <dbReference type="Proteomes" id="UP001552479"/>
    </source>
</evidence>
<protein>
    <submittedName>
        <fullName evidence="1">ATP-binding protein</fullName>
    </submittedName>
</protein>
<keyword evidence="2" id="KW-1185">Reference proteome</keyword>
<evidence type="ECO:0000313" key="1">
    <source>
        <dbReference type="EMBL" id="MEV4927129.1"/>
    </source>
</evidence>
<name>A0ABV3J481_9ACTN</name>
<dbReference type="RefSeq" id="WP_366090352.1">
    <property type="nucleotide sequence ID" value="NZ_JBFASG010000045.1"/>
</dbReference>
<dbReference type="SUPFAM" id="SSF52540">
    <property type="entry name" value="P-loop containing nucleoside triphosphate hydrolases"/>
    <property type="match status" value="1"/>
</dbReference>
<keyword evidence="1" id="KW-0067">ATP-binding</keyword>
<organism evidence="1 2">
    <name type="scientific">Streptomyces roseoverticillatus</name>
    <dbReference type="NCBI Taxonomy" id="66429"/>
    <lineage>
        <taxon>Bacteria</taxon>
        <taxon>Bacillati</taxon>
        <taxon>Actinomycetota</taxon>
        <taxon>Actinomycetes</taxon>
        <taxon>Kitasatosporales</taxon>
        <taxon>Streptomycetaceae</taxon>
        <taxon>Streptomyces</taxon>
    </lineage>
</organism>
<dbReference type="InterPro" id="IPR027417">
    <property type="entry name" value="P-loop_NTPase"/>
</dbReference>
<dbReference type="GO" id="GO:0005524">
    <property type="term" value="F:ATP binding"/>
    <property type="evidence" value="ECO:0007669"/>
    <property type="project" value="UniProtKB-KW"/>
</dbReference>
<gene>
    <name evidence="1" type="ORF">AB0L03_30685</name>
</gene>
<dbReference type="EMBL" id="JBFASG010000045">
    <property type="protein sequence ID" value="MEV4927129.1"/>
    <property type="molecule type" value="Genomic_DNA"/>
</dbReference>
<comment type="caution">
    <text evidence="1">The sequence shown here is derived from an EMBL/GenBank/DDBJ whole genome shotgun (WGS) entry which is preliminary data.</text>
</comment>
<accession>A0ABV3J481</accession>
<sequence>MTGDVSVTGGEPPLYRVDAFPSARPQLTVEEARAQPARLLLARQGVVSFTGRAAELARLAEWRDSEKRVSVLLLHGPGGQGKTRLAARFAALSCDAGWDVLQARHASDPAPVGSAACRADTAGRGVLMVADYAERWPVTDLLELMQDAARQKGRPARVLLVARPAGMWWQPLANRLDRTGLATQQLRLRALADDPITNAGDLFAAAREQFAAALEAPGARGVAPPSVVLSSPSDFRSVLAIHMAALAAVDHVRRYPEKALTNLDTPAQFSAYLLNRERDHWQTLHANGRITTPPDAVGRAVYTAALTGAVTYQDGRAALTAIDACPDGYTAPLLTDHAVPYPSSDPHAGTVLEPLYPDVLAEDFIALTTPGHGVEDYTPDPWATGAASGLLTRKGGWSGWTRHALYTLAAASARWPHVAEHELAPLYLTRLDLMLASDDAALLGVTVLAFLPDGVLERVREQFPHPQHTDYARIAAVSAGFTSKLLVDAEDPYVRAMAHLHLAARHWLAGCHDHALAAAEQALDALRPLAVDDRVMYIVSVLKERALEARGRADEAAGTS</sequence>